<keyword evidence="7" id="KW-1278">Translocase</keyword>
<evidence type="ECO:0000256" key="3">
    <source>
        <dbReference type="ARBA" id="ARBA00022597"/>
    </source>
</evidence>
<dbReference type="InterPro" id="IPR027417">
    <property type="entry name" value="P-loop_NTPase"/>
</dbReference>
<evidence type="ECO:0000313" key="10">
    <source>
        <dbReference type="EMBL" id="HIQ82424.1"/>
    </source>
</evidence>
<feature type="domain" description="ABC transporter" evidence="9">
    <location>
        <begin position="6"/>
        <end position="242"/>
    </location>
</feature>
<dbReference type="CDD" id="cd03216">
    <property type="entry name" value="ABC_Carb_Monos_I"/>
    <property type="match status" value="1"/>
</dbReference>
<dbReference type="SUPFAM" id="SSF52540">
    <property type="entry name" value="P-loop containing nucleoside triphosphate hydrolases"/>
    <property type="match status" value="2"/>
</dbReference>
<comment type="caution">
    <text evidence="10">The sequence shown here is derived from an EMBL/GenBank/DDBJ whole genome shotgun (WGS) entry which is preliminary data.</text>
</comment>
<keyword evidence="3" id="KW-0762">Sugar transport</keyword>
<reference evidence="10" key="1">
    <citation type="submission" date="2020-10" db="EMBL/GenBank/DDBJ databases">
        <authorList>
            <person name="Gilroy R."/>
        </authorList>
    </citation>
    <scope>NUCLEOTIDE SEQUENCE</scope>
    <source>
        <strain evidence="10">ChiSjej6B24-2974</strain>
    </source>
</reference>
<reference evidence="10" key="2">
    <citation type="journal article" date="2021" name="PeerJ">
        <title>Extensive microbial diversity within the chicken gut microbiome revealed by metagenomics and culture.</title>
        <authorList>
            <person name="Gilroy R."/>
            <person name="Ravi A."/>
            <person name="Getino M."/>
            <person name="Pursley I."/>
            <person name="Horton D.L."/>
            <person name="Alikhan N.F."/>
            <person name="Baker D."/>
            <person name="Gharbi K."/>
            <person name="Hall N."/>
            <person name="Watson M."/>
            <person name="Adriaenssens E.M."/>
            <person name="Foster-Nyarko E."/>
            <person name="Jarju S."/>
            <person name="Secka A."/>
            <person name="Antonio M."/>
            <person name="Oren A."/>
            <person name="Chaudhuri R.R."/>
            <person name="La Ragione R."/>
            <person name="Hildebrand F."/>
            <person name="Pallen M.J."/>
        </authorList>
    </citation>
    <scope>NUCLEOTIDE SEQUENCE</scope>
    <source>
        <strain evidence="10">ChiSjej6B24-2974</strain>
    </source>
</reference>
<evidence type="ECO:0000256" key="7">
    <source>
        <dbReference type="ARBA" id="ARBA00022967"/>
    </source>
</evidence>
<name>A0A9D0ZN95_9FIRM</name>
<dbReference type="Gene3D" id="3.40.50.300">
    <property type="entry name" value="P-loop containing nucleotide triphosphate hydrolases"/>
    <property type="match status" value="2"/>
</dbReference>
<dbReference type="PANTHER" id="PTHR43790:SF1">
    <property type="entry name" value="XYLOSE IMPORT ATP-BINDING PROTEIN XYLG"/>
    <property type="match status" value="1"/>
</dbReference>
<evidence type="ECO:0000256" key="6">
    <source>
        <dbReference type="ARBA" id="ARBA00022840"/>
    </source>
</evidence>
<sequence length="496" mass="54592">MSEYFLEIKNVSKAFQAVQALDHVNLKLRPGEIKCLAGENGCGKSTLIKIISGVYTPDEGEIIIKGKSHKALTPTESIAAGVQVIYQDFSLFPNLTVAENITMSYNLFHKNKAVNAKRNREMAAKIVEEIGVPLNLNSEVRTLSVGEKQVVAICRALLLDAELIIMDEPTSALTSKEVQALYKIIAGLKKKGIALIFVSHKLDEVLTIAETLSIMRDGKNVIDGPKEEFDKEKISYYMTGREVVFTPFQPKQIGDVILRVENMSLEPHYKDISFELRRGEVLGITGLLGSGRTELAESIFGLRKMDSGKITLFGKEIHINGGYSAVNAGIGYLPEDRLTQGLFLNVEIERNISAGILRKFSQRLFGVIDKSGMHAEVVHRVEDLGIKLGKLSDPVSSLSGGNQQRVVLAKWLAIHPKVLMLNCPTVGVDVGSKQNIHETIKRLANEGIGMIVISDDLPEILSVCNRILVMNKGSFTGEYMTTQLDENKLQSMLAKA</sequence>
<dbReference type="PROSITE" id="PS00211">
    <property type="entry name" value="ABC_TRANSPORTER_1"/>
    <property type="match status" value="2"/>
</dbReference>
<dbReference type="Proteomes" id="UP000824260">
    <property type="component" value="Unassembled WGS sequence"/>
</dbReference>
<dbReference type="PANTHER" id="PTHR43790">
    <property type="entry name" value="CARBOHYDRATE TRANSPORT ATP-BINDING PROTEIN MG119-RELATED"/>
    <property type="match status" value="1"/>
</dbReference>
<proteinExistence type="predicted"/>
<keyword evidence="2" id="KW-1003">Cell membrane</keyword>
<keyword evidence="8" id="KW-0472">Membrane</keyword>
<evidence type="ECO:0000256" key="1">
    <source>
        <dbReference type="ARBA" id="ARBA00022448"/>
    </source>
</evidence>
<keyword evidence="6 10" id="KW-0067">ATP-binding</keyword>
<evidence type="ECO:0000256" key="2">
    <source>
        <dbReference type="ARBA" id="ARBA00022475"/>
    </source>
</evidence>
<evidence type="ECO:0000313" key="11">
    <source>
        <dbReference type="Proteomes" id="UP000824260"/>
    </source>
</evidence>
<evidence type="ECO:0000259" key="9">
    <source>
        <dbReference type="PROSITE" id="PS50893"/>
    </source>
</evidence>
<dbReference type="InterPro" id="IPR017871">
    <property type="entry name" value="ABC_transporter-like_CS"/>
</dbReference>
<accession>A0A9D0ZN95</accession>
<dbReference type="GO" id="GO:0005524">
    <property type="term" value="F:ATP binding"/>
    <property type="evidence" value="ECO:0007669"/>
    <property type="project" value="UniProtKB-KW"/>
</dbReference>
<dbReference type="AlphaFoldDB" id="A0A9D0ZN95"/>
<dbReference type="GO" id="GO:0016887">
    <property type="term" value="F:ATP hydrolysis activity"/>
    <property type="evidence" value="ECO:0007669"/>
    <property type="project" value="InterPro"/>
</dbReference>
<keyword evidence="4" id="KW-0677">Repeat</keyword>
<organism evidence="10 11">
    <name type="scientific">Candidatus Pullichristensenella stercorigallinarum</name>
    <dbReference type="NCBI Taxonomy" id="2840909"/>
    <lineage>
        <taxon>Bacteria</taxon>
        <taxon>Bacillati</taxon>
        <taxon>Bacillota</taxon>
        <taxon>Clostridia</taxon>
        <taxon>Candidatus Pullichristensenella</taxon>
    </lineage>
</organism>
<keyword evidence="5" id="KW-0547">Nucleotide-binding</keyword>
<dbReference type="EMBL" id="DVFZ01000049">
    <property type="protein sequence ID" value="HIQ82424.1"/>
    <property type="molecule type" value="Genomic_DNA"/>
</dbReference>
<dbReference type="CDD" id="cd03215">
    <property type="entry name" value="ABC_Carb_Monos_II"/>
    <property type="match status" value="1"/>
</dbReference>
<evidence type="ECO:0000256" key="5">
    <source>
        <dbReference type="ARBA" id="ARBA00022741"/>
    </source>
</evidence>
<dbReference type="InterPro" id="IPR050107">
    <property type="entry name" value="ABC_carbohydrate_import_ATPase"/>
</dbReference>
<feature type="domain" description="ABC transporter" evidence="9">
    <location>
        <begin position="251"/>
        <end position="496"/>
    </location>
</feature>
<dbReference type="PROSITE" id="PS50893">
    <property type="entry name" value="ABC_TRANSPORTER_2"/>
    <property type="match status" value="2"/>
</dbReference>
<dbReference type="Pfam" id="PF00005">
    <property type="entry name" value="ABC_tran"/>
    <property type="match status" value="2"/>
</dbReference>
<keyword evidence="1" id="KW-0813">Transport</keyword>
<dbReference type="InterPro" id="IPR003593">
    <property type="entry name" value="AAA+_ATPase"/>
</dbReference>
<evidence type="ECO:0000256" key="8">
    <source>
        <dbReference type="ARBA" id="ARBA00023136"/>
    </source>
</evidence>
<dbReference type="InterPro" id="IPR003439">
    <property type="entry name" value="ABC_transporter-like_ATP-bd"/>
</dbReference>
<gene>
    <name evidence="10" type="ORF">IAA52_04920</name>
</gene>
<evidence type="ECO:0000256" key="4">
    <source>
        <dbReference type="ARBA" id="ARBA00022737"/>
    </source>
</evidence>
<dbReference type="SMART" id="SM00382">
    <property type="entry name" value="AAA"/>
    <property type="match status" value="2"/>
</dbReference>
<protein>
    <submittedName>
        <fullName evidence="10">Sugar ABC transporter ATP-binding protein</fullName>
    </submittedName>
</protein>